<dbReference type="Proteomes" id="UP000663760">
    <property type="component" value="Chromosome 4"/>
</dbReference>
<keyword evidence="1" id="KW-0732">Signal</keyword>
<dbReference type="AlphaFoldDB" id="A0A7I8KD18"/>
<name>A0A7I8KD18_SPIIN</name>
<organism evidence="2 3">
    <name type="scientific">Spirodela intermedia</name>
    <name type="common">Intermediate duckweed</name>
    <dbReference type="NCBI Taxonomy" id="51605"/>
    <lineage>
        <taxon>Eukaryota</taxon>
        <taxon>Viridiplantae</taxon>
        <taxon>Streptophyta</taxon>
        <taxon>Embryophyta</taxon>
        <taxon>Tracheophyta</taxon>
        <taxon>Spermatophyta</taxon>
        <taxon>Magnoliopsida</taxon>
        <taxon>Liliopsida</taxon>
        <taxon>Araceae</taxon>
        <taxon>Lemnoideae</taxon>
        <taxon>Spirodela</taxon>
    </lineage>
</organism>
<proteinExistence type="predicted"/>
<feature type="signal peptide" evidence="1">
    <location>
        <begin position="1"/>
        <end position="19"/>
    </location>
</feature>
<feature type="chain" id="PRO_5029889724" evidence="1">
    <location>
        <begin position="20"/>
        <end position="91"/>
    </location>
</feature>
<sequence length="91" mass="10020">MSSLLCILLLCVGMVAVQASPMPDVAFFREFPPSRSSAHGPEIRYPLRINTRSPLCRAIVATASPRRAQPVAQRGVLGYLIFVPRNVCPKR</sequence>
<evidence type="ECO:0000313" key="2">
    <source>
        <dbReference type="EMBL" id="CAA7394875.1"/>
    </source>
</evidence>
<keyword evidence="3" id="KW-1185">Reference proteome</keyword>
<gene>
    <name evidence="2" type="ORF">SI8410_04005536</name>
</gene>
<evidence type="ECO:0000313" key="3">
    <source>
        <dbReference type="Proteomes" id="UP000663760"/>
    </source>
</evidence>
<evidence type="ECO:0000256" key="1">
    <source>
        <dbReference type="SAM" id="SignalP"/>
    </source>
</evidence>
<accession>A0A7I8KD18</accession>
<protein>
    <submittedName>
        <fullName evidence="2">Uncharacterized protein</fullName>
    </submittedName>
</protein>
<reference evidence="2" key="1">
    <citation type="submission" date="2020-02" db="EMBL/GenBank/DDBJ databases">
        <authorList>
            <person name="Scholz U."/>
            <person name="Mascher M."/>
            <person name="Fiebig A."/>
        </authorList>
    </citation>
    <scope>NUCLEOTIDE SEQUENCE</scope>
</reference>
<dbReference type="EMBL" id="LR746267">
    <property type="protein sequence ID" value="CAA7394875.1"/>
    <property type="molecule type" value="Genomic_DNA"/>
</dbReference>